<evidence type="ECO:0000313" key="4">
    <source>
        <dbReference type="Proteomes" id="UP000092460"/>
    </source>
</evidence>
<accession>A0A1B0B019</accession>
<dbReference type="EnsemblMetazoa" id="GPPI014382-RA">
    <property type="protein sequence ID" value="GPPI014382-PA"/>
    <property type="gene ID" value="GPPI014382"/>
</dbReference>
<protein>
    <recommendedName>
        <fullName evidence="2">Mos1 transposase HTH domain-containing protein</fullName>
    </recommendedName>
</protein>
<evidence type="ECO:0000256" key="1">
    <source>
        <dbReference type="SAM" id="Phobius"/>
    </source>
</evidence>
<evidence type="ECO:0000259" key="2">
    <source>
        <dbReference type="Pfam" id="PF17906"/>
    </source>
</evidence>
<dbReference type="Proteomes" id="UP000092460">
    <property type="component" value="Unassembled WGS sequence"/>
</dbReference>
<sequence length="104" mass="11817">MYSNALSGKQQAAGSRQQAAVITQRLNKRIILKITKKIKFNVVKRRVGSYTHIRHIMLYHFEKGWKAGQGFSDLNKLLGSCVQVLLVYAAAVLLSYLFISISYR</sequence>
<dbReference type="Pfam" id="PF17906">
    <property type="entry name" value="HTH_48"/>
    <property type="match status" value="1"/>
</dbReference>
<feature type="transmembrane region" description="Helical" evidence="1">
    <location>
        <begin position="77"/>
        <end position="99"/>
    </location>
</feature>
<name>A0A1B0B019_9MUSC</name>
<keyword evidence="1" id="KW-0812">Transmembrane</keyword>
<dbReference type="InterPro" id="IPR041426">
    <property type="entry name" value="Mos1_HTH"/>
</dbReference>
<dbReference type="AlphaFoldDB" id="A0A1B0B019"/>
<proteinExistence type="predicted"/>
<reference evidence="3" key="2">
    <citation type="submission" date="2020-05" db="UniProtKB">
        <authorList>
            <consortium name="EnsemblMetazoa"/>
        </authorList>
    </citation>
    <scope>IDENTIFICATION</scope>
    <source>
        <strain evidence="3">IAEA</strain>
    </source>
</reference>
<keyword evidence="1" id="KW-0472">Membrane</keyword>
<dbReference type="EMBL" id="JXJN01006520">
    <property type="status" value="NOT_ANNOTATED_CDS"/>
    <property type="molecule type" value="Genomic_DNA"/>
</dbReference>
<keyword evidence="1" id="KW-1133">Transmembrane helix</keyword>
<keyword evidence="4" id="KW-1185">Reference proteome</keyword>
<feature type="domain" description="Mos1 transposase HTH" evidence="2">
    <location>
        <begin position="51"/>
        <end position="80"/>
    </location>
</feature>
<evidence type="ECO:0000313" key="3">
    <source>
        <dbReference type="EnsemblMetazoa" id="GPPI014382-PA"/>
    </source>
</evidence>
<reference evidence="4" key="1">
    <citation type="submission" date="2015-01" db="EMBL/GenBank/DDBJ databases">
        <authorList>
            <person name="Aksoy S."/>
            <person name="Warren W."/>
            <person name="Wilson R.K."/>
        </authorList>
    </citation>
    <scope>NUCLEOTIDE SEQUENCE [LARGE SCALE GENOMIC DNA]</scope>
    <source>
        <strain evidence="4">IAEA</strain>
    </source>
</reference>
<dbReference type="VEuPathDB" id="VectorBase:GPPI014382"/>
<organism evidence="3 4">
    <name type="scientific">Glossina palpalis gambiensis</name>
    <dbReference type="NCBI Taxonomy" id="67801"/>
    <lineage>
        <taxon>Eukaryota</taxon>
        <taxon>Metazoa</taxon>
        <taxon>Ecdysozoa</taxon>
        <taxon>Arthropoda</taxon>
        <taxon>Hexapoda</taxon>
        <taxon>Insecta</taxon>
        <taxon>Pterygota</taxon>
        <taxon>Neoptera</taxon>
        <taxon>Endopterygota</taxon>
        <taxon>Diptera</taxon>
        <taxon>Brachycera</taxon>
        <taxon>Muscomorpha</taxon>
        <taxon>Hippoboscoidea</taxon>
        <taxon>Glossinidae</taxon>
        <taxon>Glossina</taxon>
    </lineage>
</organism>